<keyword evidence="12 32" id="KW-1162">Viral penetration into host cytoplasm</keyword>
<feature type="region of interest" description="CD4-binding loop" evidence="32">
    <location>
        <begin position="363"/>
        <end position="373"/>
    </location>
</feature>
<dbReference type="GO" id="GO:0039654">
    <property type="term" value="P:fusion of virus membrane with host endosome membrane"/>
    <property type="evidence" value="ECO:0007669"/>
    <property type="project" value="UniProtKB-UniRule"/>
</dbReference>
<dbReference type="GO" id="GO:1903911">
    <property type="term" value="P:positive regulation of receptor clustering"/>
    <property type="evidence" value="ECO:0007669"/>
    <property type="project" value="UniProtKB-UniRule"/>
</dbReference>
<feature type="transmembrane region" description="Helical" evidence="33">
    <location>
        <begin position="12"/>
        <end position="30"/>
    </location>
</feature>
<feature type="domain" description="Human immunodeficiency virus 1 envelope glycoprotein Gp120" evidence="35">
    <location>
        <begin position="34"/>
        <end position="507"/>
    </location>
</feature>
<dbReference type="EMBL" id="MT861491">
    <property type="protein sequence ID" value="QMX89943.1"/>
    <property type="molecule type" value="Genomic_DNA"/>
</dbReference>
<keyword evidence="20 32" id="KW-0261">Viral envelope protein</keyword>
<feature type="short sequence motif" description="YXXL motif; contains endocytosis signal" evidence="32">
    <location>
        <begin position="708"/>
        <end position="711"/>
    </location>
</feature>
<gene>
    <name evidence="32 37" type="primary">env</name>
</gene>
<evidence type="ECO:0000256" key="28">
    <source>
        <dbReference type="ARBA" id="ARBA00023180"/>
    </source>
</evidence>
<feature type="chain" id="PRO_5029057293" description="Transmembrane protein gp41" evidence="32">
    <location>
        <begin position="508"/>
        <end position="852"/>
    </location>
</feature>
<sequence>MRVKEIRKNYQHLWRWGTMLLGLLMIYSAAEESWVTVYYGVPVWKEATTTLFCASDAKGHETEVHNVWATHACVPTDPSPQEVTLKKVTENFNMWKNNMVEQMHEDIISLWDESLKPCVKLTPLCVTLNCTDWKKNANNTTNSTSSSEGTIEGGEIKNCSFNITTGMKDKRQEKYALFYKLDVVPLSNDTSYRLISCNTSVITQACPKVSFEPIPIHYCAPAGFAILKCNDKKYNGTGPCTNVSTVQCTHGIRPVVSTQLLLNGSLAEEEVVIRSENFTNNVKTIIVQLNESVVINCTRPNNNTRRSISIGPGRAVYTTGQIIGDIRQAHCNISGAKWNNTLQQVAKKLREQFKNKTIVFNQSSGGDPEIVMFSFNCGGEFFYCNSTQLFNSTWNGNESSNNTEGNDTITLPCRIKQIINMWQEVGKAMYAPPIEGQIRCSSNITGLLLIRDGGNNGSGINETFRPGGGNMRDNWRSELYKYKVVKIEPLGVAPTKAKRRVVQREKRAVGIGALFLGFLGAAGSTMGAASVTLTVQARQLLSGIVQQQNNLLRAIEAQQHLLQLTVWGIKQLQARVLAVERYLKDQQLLGIWGCSEKLICPTAVPWNSSWSNKSLEQIWKNMTWMEWEREIDNYTSLIYNLIEESQNQQDKNEQELLELDKWASLWNWFSITNWLWYIKIFIIIVGGLVGLRIVFAVLSIVNRVRQGYSPLSFQTHLPAPRGPDRPEGIEEEGGERDRDRSTRLVNGFLALVWDDLRSLCLFSYHRLRDLLLIVAKIVEILGRRGWEALKYCWNLLQYWRQELKNSAVSLLNATAIAVAEGTDRVIEVLQRACRAILHIPRKIRQGLERALQ</sequence>
<keyword evidence="7 32" id="KW-1168">Fusion of virus membrane with host membrane</keyword>
<keyword evidence="9 32" id="KW-1032">Host cell membrane</keyword>
<evidence type="ECO:0000256" key="14">
    <source>
        <dbReference type="ARBA" id="ARBA00022692"/>
    </source>
</evidence>
<evidence type="ECO:0000256" key="4">
    <source>
        <dbReference type="ARBA" id="ARBA00004563"/>
    </source>
</evidence>
<keyword evidence="17 32" id="KW-1161">Viral attachment to host cell</keyword>
<evidence type="ECO:0000256" key="12">
    <source>
        <dbReference type="ARBA" id="ARBA00022595"/>
    </source>
</evidence>
<evidence type="ECO:0000256" key="3">
    <source>
        <dbReference type="ARBA" id="ARBA00004505"/>
    </source>
</evidence>
<feature type="topological domain" description="Cytoplasmic" evidence="32">
    <location>
        <begin position="702"/>
        <end position="852"/>
    </location>
</feature>
<dbReference type="GO" id="GO:0019064">
    <property type="term" value="P:fusion of virus membrane with host plasma membrane"/>
    <property type="evidence" value="ECO:0007669"/>
    <property type="project" value="UniProtKB-UniRule"/>
</dbReference>
<dbReference type="GO" id="GO:0016020">
    <property type="term" value="C:membrane"/>
    <property type="evidence" value="ECO:0007669"/>
    <property type="project" value="UniProtKB-UniRule"/>
</dbReference>
<keyword evidence="19 32" id="KW-1043">Host membrane</keyword>
<keyword evidence="21 32" id="KW-1164">Virus endocytosis by host</keyword>
<comment type="PTM">
    <text evidence="32">Palmitoylation of the transmembrane protein and of Env polyprotein (prior to its proteolytic cleavage) is essential for their association with host cell membrane lipid rafts. Palmitoylation is therefore required for envelope trafficking to classical lipid rafts, but not for viral replication.</text>
</comment>
<feature type="disulfide bond" evidence="32">
    <location>
        <begin position="219"/>
        <end position="248"/>
    </location>
</feature>
<comment type="domain">
    <text evidence="32 33">The 17 amino acids long immunosuppressive region is present in many retroviral envelope proteins. Synthetic peptides derived from this relatively conserved sequence inhibit immune function in vitro and in vivo.</text>
</comment>
<evidence type="ECO:0000256" key="26">
    <source>
        <dbReference type="ARBA" id="ARBA00023139"/>
    </source>
</evidence>
<keyword evidence="26 32" id="KW-0564">Palmitate</keyword>
<dbReference type="Gene3D" id="1.20.5.490">
    <property type="entry name" value="Single helix bin"/>
    <property type="match status" value="1"/>
</dbReference>
<feature type="lipid moiety-binding region" description="S-palmitoyl cysteine; by host" evidence="32">
    <location>
        <position position="760"/>
    </location>
</feature>
<evidence type="ECO:0000259" key="36">
    <source>
        <dbReference type="Pfam" id="PF00517"/>
    </source>
</evidence>
<feature type="region of interest" description="Immunosuppression" evidence="32">
    <location>
        <begin position="570"/>
        <end position="588"/>
    </location>
</feature>
<protein>
    <recommendedName>
        <fullName evidence="32">Envelope glycoprotein gp160</fullName>
    </recommendedName>
    <alternativeName>
        <fullName evidence="32">Env polyprotein</fullName>
    </alternativeName>
    <component>
        <recommendedName>
            <fullName evidence="32">Surface protein gp120</fullName>
            <shortName evidence="32">SU</shortName>
        </recommendedName>
        <alternativeName>
            <fullName evidence="32">Glycoprotein 120</fullName>
            <shortName evidence="32">gp120</shortName>
        </alternativeName>
    </component>
    <component>
        <recommendedName>
            <fullName evidence="32">Transmembrane protein gp41</fullName>
            <shortName evidence="32">TM</shortName>
        </recommendedName>
        <alternativeName>
            <fullName evidence="32">Glycoprotein 41</fullName>
            <shortName evidence="32">gp41</shortName>
        </alternativeName>
    </component>
</protein>
<comment type="subcellular location">
    <molecule>Surface protein gp120</molecule>
    <subcellularLocation>
        <location evidence="32">Virion membrane</location>
        <topology evidence="32">Peripheral membrane protein</topology>
    </subcellularLocation>
    <subcellularLocation>
        <location evidence="32">Host cell membrane</location>
        <topology evidence="32">Peripheral membrane protein</topology>
    </subcellularLocation>
    <subcellularLocation>
        <location evidence="32">Host endosome membrane</location>
        <topology evidence="32">Single-pass type I membrane protein</topology>
    </subcellularLocation>
    <text evidence="32">The surface protein is not anchored to the viral envelope, but associates with the extravirion surface through its binding to TM. It is probably concentrated at the site of budding and incorporated into the virions possibly by contacts between the cytoplasmic tail of Env and the N-terminus of Gag.</text>
</comment>
<dbReference type="FunFam" id="1.10.287.210:FF:000001">
    <property type="entry name" value="Envelope glycoprotein gp160"/>
    <property type="match status" value="1"/>
</dbReference>
<comment type="subunit">
    <text evidence="32">The mature envelope protein (Env) consists of a homotrimer of non-covalently associated gp120-gp41 heterodimers. The resulting complex protrudes from the virus surface as a spike. There seems to be as few as 10 spikes on the average virion. Surface protein gp120 interacts with host CD4, CCR5 and CXCR4. Gp120 also interacts with the C-type lectins CD209/DC-SIGN and CLEC4M/DC-SIGNR (collectively referred to as DC-SIGN(R)). Gp120 and gp41 interact with GalCer. Gp120 interacts with host ITGA4/ITGB7 complex; on CD4+ T-cells, this interaction results in rapid activation of integrin ITGAL/LFA-1, which facilitates efficient cell-to-cell spreading of HIV-1. Gp120 interacts with cell-associated heparan sulfate; this interaction increases virus infectivity on permissive cells and may be involved in infection of CD4- cells.</text>
</comment>
<reference evidence="37" key="1">
    <citation type="submission" date="2020-08" db="EMBL/GenBank/DDBJ databases">
        <title>Different evolutionary pathways of HIV-1 in fetus and mother perinatal transmission pairs indicate unique immune selection pressure in fetuses.</title>
        <authorList>
            <person name="Honnayakanahalli Marichannegowda M."/>
            <person name="Mengual M."/>
            <person name="Kumar A."/>
            <person name="Giorgi E.E."/>
            <person name="Tu J.J."/>
            <person name="Martinez D.R."/>
            <person name="Li X."/>
            <person name="Feng L."/>
            <person name="Permar S.R."/>
            <person name="Gao F."/>
        </authorList>
    </citation>
    <scope>NUCLEOTIDE SEQUENCE</scope>
    <source>
        <strain evidence="37">1744i.1.23</strain>
    </source>
</reference>
<keyword evidence="22 32" id="KW-1133">Transmembrane helix</keyword>
<comment type="similarity">
    <text evidence="32">Belongs to the HIV-1 env protein family.</text>
</comment>
<evidence type="ECO:0000256" key="8">
    <source>
        <dbReference type="ARBA" id="ARBA00022510"/>
    </source>
</evidence>
<dbReference type="Gene3D" id="1.10.287.210">
    <property type="match status" value="1"/>
</dbReference>
<feature type="region of interest" description="Disordered" evidence="34">
    <location>
        <begin position="715"/>
        <end position="738"/>
    </location>
</feature>
<feature type="coiled-coil region" evidence="32">
    <location>
        <begin position="629"/>
        <end position="663"/>
    </location>
</feature>
<keyword evidence="29 32" id="KW-0899">Viral immunoevasion</keyword>
<dbReference type="GO" id="GO:0019082">
    <property type="term" value="P:viral protein processing"/>
    <property type="evidence" value="ECO:0007669"/>
    <property type="project" value="UniProtKB-UniRule"/>
</dbReference>
<keyword evidence="8 32" id="KW-1170">Fusion of virus membrane with host endosomal membrane</keyword>
<comment type="function">
    <text evidence="32">Transmembrane protein gp41: Acts as a class I viral fusion protein. Under the current model, the protein has at least 3 conformational states: pre-fusion native state, pre-hairpin intermediate state, and post-fusion hairpin state. During fusion of viral and target intracellular membranes, the coiled coil regions (heptad repeats) assume a trimer-of-hairpins structure, positioning the fusion peptide in close proximity to the C-terminal region of the ectodomain. The formation of this structure appears to drive apposition and subsequent fusion of viral and target cell membranes. Complete fusion occurs in host cell endosomes and is dynamin-dependent, however some lipid transfer might occur at the plasma membrane. The virus undergoes clathrin-dependent internalization long before endosomal fusion, thus minimizing the surface exposure of conserved viral epitopes during fusion and reducing the efficacy of inhibitors targeting these epitopes. Membranes fusion leads to delivery of the nucleocapsid into the cytoplasm.</text>
</comment>
<dbReference type="InterPro" id="IPR036377">
    <property type="entry name" value="Gp120_core_sf"/>
</dbReference>
<dbReference type="FunFam" id="2.170.40.20:FF:000004">
    <property type="entry name" value="Envelope glycoprotein gp160"/>
    <property type="match status" value="1"/>
</dbReference>
<keyword evidence="28 32" id="KW-0325">Glycoprotein</keyword>
<keyword evidence="14 32" id="KW-0812">Transmembrane</keyword>
<evidence type="ECO:0000256" key="2">
    <source>
        <dbReference type="ARBA" id="ARBA00004433"/>
    </source>
</evidence>
<comment type="domain">
    <text evidence="32">The membrane proximal external region (MPER) present in gp41 is a tryptophan-rich region recognized by the antibodies 2F5, Z13, and 4E10. MPER seems to play a role in fusion.</text>
</comment>
<dbReference type="InterPro" id="IPR000777">
    <property type="entry name" value="HIV1_Gp120"/>
</dbReference>
<keyword evidence="25 32" id="KW-0472">Membrane</keyword>
<evidence type="ECO:0000256" key="27">
    <source>
        <dbReference type="ARBA" id="ARBA00023157"/>
    </source>
</evidence>
<organism evidence="37">
    <name type="scientific">Human immunodeficiency virus type 1</name>
    <name type="common">HIV-1</name>
    <dbReference type="NCBI Taxonomy" id="11676"/>
    <lineage>
        <taxon>Viruses</taxon>
        <taxon>Riboviria</taxon>
        <taxon>Pararnavirae</taxon>
        <taxon>Artverviricota</taxon>
        <taxon>Revtraviricetes</taxon>
        <taxon>Ortervirales</taxon>
        <taxon>Retroviridae</taxon>
        <taxon>Orthoretrovirinae</taxon>
        <taxon>Lentivirus</taxon>
        <taxon>Lentivirus humimdef1</taxon>
    </lineage>
</organism>
<evidence type="ECO:0000256" key="7">
    <source>
        <dbReference type="ARBA" id="ARBA00022506"/>
    </source>
</evidence>
<comment type="function">
    <text evidence="32">Surface protein gp120: Attaches the virus to the host lymphoid cell by binding to the primary receptor CD4. This interaction induces a structural rearrangement creating a high affinity binding site for a chemokine coreceptor like CXCR4 and/or CCR5. Acts as a ligand for CD209/DC-SIGN and CLEC4M/DC-SIGNR, which are respectively found on dendritic cells (DCs), and on endothelial cells of liver sinusoids and lymph node sinuses. These interactions allow capture of viral particles at mucosal surfaces by these cells and subsequent transmission to permissive cells. HIV subverts the migration properties of dendritic cells to gain access to CD4+ T-cells in lymph nodes. Virus transmission to permissive T-cells occurs either in trans (without DCs infection, through viral capture and transmission), or in cis (following DCs productive infection, through the usual CD4-gp120 interaction), thereby inducing a robust infection. In trans infection, bound virions remain infectious over days and it is proposed that they are not degraded, but protected in non-lysosomal acidic organelles within the DCs close to the cell membrane thus contributing to the viral infectious potential during DCs' migration from the periphery to the lymphoid tissues. On arrival at lymphoid tissues, intact virions recycle back to DCs' cell surface allowing virus transmission to CD4+ T-cells.</text>
</comment>
<feature type="disulfide bond" evidence="32">
    <location>
        <begin position="53"/>
        <end position="73"/>
    </location>
</feature>
<comment type="subcellular location">
    <subcellularLocation>
        <location evidence="3">Host cell membrane</location>
        <topology evidence="3">Peripheral membrane protein</topology>
    </subcellularLocation>
    <subcellularLocation>
        <location evidence="1">Host cell membrane</location>
        <topology evidence="1">Single-pass type I membrane protein</topology>
    </subcellularLocation>
    <subcellularLocation>
        <location evidence="2">Host endosome membrane</location>
        <topology evidence="2">Peripheral membrane protein</topology>
    </subcellularLocation>
    <subcellularLocation>
        <location evidence="5">Host endosome membrane</location>
        <topology evidence="5">Single-pass type I membrane protein</topology>
    </subcellularLocation>
    <subcellularLocation>
        <location evidence="6">Virion membrane</location>
        <topology evidence="6">Peripheral membrane protein</topology>
    </subcellularLocation>
    <subcellularLocation>
        <location evidence="4">Virion membrane</location>
        <topology evidence="4">Single-pass type I membrane protein</topology>
    </subcellularLocation>
</comment>
<evidence type="ECO:0000256" key="31">
    <source>
        <dbReference type="ARBA" id="ARBA00023296"/>
    </source>
</evidence>
<dbReference type="InterPro" id="IPR000328">
    <property type="entry name" value="GP41-like"/>
</dbReference>
<keyword evidence="31 32" id="KW-1160">Virus entry into host cell</keyword>
<comment type="domain">
    <text evidence="32">Some of the most genetically diverse regions of the viral genome are present in Env. They are called variable regions 1 through 5 (V1 through V5). Coreceptor usage of gp120 is determined mainly by the primary structure of the third variable region (V3) in the outer domain of gp120. The sequence of V3 determines which coreceptor, CCR5 and/or CXCR4 (corresponding to R5/macrophage, X4/T cell and R5X4/T cell and macrophage tropism), is used to trigger the fusion potential of the Env complex, and hence which cells the virus can infect. Binding to CCR5 involves a region adjacent in addition to V3.</text>
</comment>
<keyword evidence="15 32" id="KW-0053">Apoptosis</keyword>
<feature type="chain" id="PRO_5029057292" description="Envelope glycoprotein gp160" evidence="32">
    <location>
        <begin position="32"/>
        <end position="852"/>
    </location>
</feature>
<evidence type="ECO:0000256" key="15">
    <source>
        <dbReference type="ARBA" id="ARBA00022703"/>
    </source>
</evidence>
<comment type="PTM">
    <text evidence="32">Specific enzymatic cleavages in vivo yield mature proteins. Envelope glycoproteins are synthesized as a inactive precursor that is heavily N-glycosylated and processed likely by host cell furin in the Golgi to yield the mature SU and TM proteins. The cleavage site between SU and TM requires the minimal sequence [KR]-X-[KR]-R. About 2 of the 9 disulfide bonds of gp41 are reduced by P4HB/PDI, following binding to CD4 receptor.</text>
</comment>
<keyword evidence="27 32" id="KW-1015">Disulfide bond</keyword>
<dbReference type="GO" id="GO:0044175">
    <property type="term" value="C:host cell endosome membrane"/>
    <property type="evidence" value="ECO:0007669"/>
    <property type="project" value="UniProtKB-SubCell"/>
</dbReference>
<evidence type="ECO:0000256" key="1">
    <source>
        <dbReference type="ARBA" id="ARBA00004402"/>
    </source>
</evidence>
<feature type="region of interest" description="Fusion peptide" evidence="32">
    <location>
        <begin position="508"/>
        <end position="528"/>
    </location>
</feature>
<dbReference type="FunFam" id="2.170.40.20:FF:000003">
    <property type="entry name" value="Envelope glycoprotein gp160"/>
    <property type="match status" value="1"/>
</dbReference>
<dbReference type="SUPFAM" id="SSF56502">
    <property type="entry name" value="gp120 core"/>
    <property type="match status" value="2"/>
</dbReference>
<keyword evidence="16 32" id="KW-0732">Signal</keyword>
<keyword evidence="30 32" id="KW-0449">Lipoprotein</keyword>
<feature type="lipid moiety-binding region" description="S-palmitoyl cysteine; by host" evidence="32">
    <location>
        <position position="833"/>
    </location>
</feature>
<evidence type="ECO:0000256" key="17">
    <source>
        <dbReference type="ARBA" id="ARBA00022804"/>
    </source>
</evidence>
<evidence type="ECO:0000256" key="9">
    <source>
        <dbReference type="ARBA" id="ARBA00022511"/>
    </source>
</evidence>
<dbReference type="GO" id="GO:1903908">
    <property type="term" value="P:positive regulation of plasma membrane raft polarization"/>
    <property type="evidence" value="ECO:0007669"/>
    <property type="project" value="UniProtKB-UniRule"/>
</dbReference>
<comment type="domain">
    <text evidence="32">The CD4-binding region is targeted by the antibody b12.</text>
</comment>
<keyword evidence="10 32" id="KW-1165">Clathrin-mediated endocytosis of virus by host</keyword>
<feature type="disulfide bond" evidence="32">
    <location>
        <begin position="229"/>
        <end position="240"/>
    </location>
</feature>
<comment type="miscellaneous">
    <text evidence="32">Inhibitors targeting HIV-1 viral envelope proteins are used as antiretroviral drugs. Attachment of virions to the cell surface via non-specific interactions and CD4 binding can be blocked by inhibitors that include cyanovirin-N, cyclotriazadisulfonamide analogs, PRO 2000, TNX 355 and PRO 542. In addition, BMS 806 can block CD4-induced conformational changes. Env interactions with the coreceptor molecules can be targeted by CCR5 antagonists including SCH-D, maraviroc (UK 427857) and aplaviroc (GW 873140), and the CXCR4 antagonist AMD 070. Fusion of viral and cellular membranes can be inhibited by peptides such as enfuvirtide and tifuvirtide (T 1249). Resistance to inhibitors associated with mutations in Env are observed. Most of the time, single mutations confer only a modest reduction in drug susceptibility. Combination of several mutations is usually required to develop a high-level drug resistance.</text>
</comment>
<evidence type="ECO:0000256" key="22">
    <source>
        <dbReference type="ARBA" id="ARBA00022989"/>
    </source>
</evidence>
<comment type="PTM">
    <text evidence="32">Highly glycosylated by host. The high number of glycan on the protein is reffered to as 'glycan shield' because it contributes to hide protein sequence from adaptive immune system.</text>
</comment>
<comment type="caution">
    <text evidence="32 33">Lacks conserved residue(s) required for the propagation of feature annotation.</text>
</comment>
<keyword evidence="13 32" id="KW-0165">Cleavage on pair of basic residues</keyword>
<dbReference type="CDD" id="cd09909">
    <property type="entry name" value="HIV-1-like_HR1-HR2"/>
    <property type="match status" value="1"/>
</dbReference>
<dbReference type="GO" id="GO:0020002">
    <property type="term" value="C:host cell plasma membrane"/>
    <property type="evidence" value="ECO:0007669"/>
    <property type="project" value="UniProtKB-SubCell"/>
</dbReference>
<evidence type="ECO:0000256" key="21">
    <source>
        <dbReference type="ARBA" id="ARBA00022890"/>
    </source>
</evidence>
<dbReference type="Pfam" id="PF00517">
    <property type="entry name" value="GP41"/>
    <property type="match status" value="1"/>
</dbReference>
<evidence type="ECO:0000256" key="34">
    <source>
        <dbReference type="SAM" id="MobiDB-lite"/>
    </source>
</evidence>
<evidence type="ECO:0000256" key="10">
    <source>
        <dbReference type="ARBA" id="ARBA00022570"/>
    </source>
</evidence>
<evidence type="ECO:0000256" key="25">
    <source>
        <dbReference type="ARBA" id="ARBA00023136"/>
    </source>
</evidence>
<evidence type="ECO:0000256" key="11">
    <source>
        <dbReference type="ARBA" id="ARBA00022581"/>
    </source>
</evidence>
<evidence type="ECO:0000256" key="33">
    <source>
        <dbReference type="RuleBase" id="RU363095"/>
    </source>
</evidence>
<dbReference type="GO" id="GO:0052031">
    <property type="term" value="P:symbiont-mediated perturbation of host defense response"/>
    <property type="evidence" value="ECO:0007669"/>
    <property type="project" value="UniProtKB-UniRule"/>
</dbReference>
<dbReference type="GO" id="GO:0019031">
    <property type="term" value="C:viral envelope"/>
    <property type="evidence" value="ECO:0007669"/>
    <property type="project" value="UniProtKB-KW"/>
</dbReference>
<comment type="function">
    <text evidence="32">Envelope glycoprotein gp160: Oligomerizes in the host endoplasmic reticulum into predominantly trimers. In a second time, gp160 transits in the host Golgi, where glycosylation is completed. The precursor is then proteolytically cleaved in the trans-Golgi and thereby activated by cellular furin or furin-like proteases to produce gp120 and gp41.</text>
</comment>
<keyword evidence="11 32" id="KW-0945">Host-virus interaction</keyword>
<evidence type="ECO:0000256" key="23">
    <source>
        <dbReference type="ARBA" id="ARBA00023046"/>
    </source>
</evidence>
<feature type="domain" description="Retroviral envelope protein GP41-like" evidence="36">
    <location>
        <begin position="526"/>
        <end position="715"/>
    </location>
</feature>
<dbReference type="Gene3D" id="2.170.40.20">
    <property type="entry name" value="Human immunodeficiency virus 1, Gp160, envelope glycoprotein"/>
    <property type="match status" value="2"/>
</dbReference>
<comment type="subcellular location">
    <molecule>Transmembrane protein gp41</molecule>
    <subcellularLocation>
        <location evidence="32">Virion membrane</location>
        <topology evidence="32">Single-pass type I membrane protein</topology>
    </subcellularLocation>
    <subcellularLocation>
        <location evidence="32">Host cell membrane</location>
        <topology evidence="32">Single-pass type I membrane protein</topology>
    </subcellularLocation>
    <subcellularLocation>
        <location evidence="32">Host endosome membrane</location>
        <topology evidence="32">Single-pass type I membrane protein</topology>
    </subcellularLocation>
    <text evidence="32">It is probably concentrated at the site of budding and incorporated into the virions possibly by contacts between the cytoplasmic tail of Env and the N-terminus of Gag.</text>
</comment>
<accession>A0A7G5WQR9</accession>
<evidence type="ECO:0000256" key="5">
    <source>
        <dbReference type="ARBA" id="ARBA00004578"/>
    </source>
</evidence>
<evidence type="ECO:0000256" key="16">
    <source>
        <dbReference type="ARBA" id="ARBA00022729"/>
    </source>
</evidence>
<evidence type="ECO:0000256" key="24">
    <source>
        <dbReference type="ARBA" id="ARBA00023054"/>
    </source>
</evidence>
<proteinExistence type="inferred from homology"/>
<dbReference type="GO" id="GO:0019062">
    <property type="term" value="P:virion attachment to host cell"/>
    <property type="evidence" value="ECO:0007669"/>
    <property type="project" value="UniProtKB-UniRule"/>
</dbReference>
<evidence type="ECO:0000256" key="30">
    <source>
        <dbReference type="ARBA" id="ARBA00023288"/>
    </source>
</evidence>
<dbReference type="FunFam" id="1.20.5.490:FF:000001">
    <property type="entry name" value="Envelope glycoprotein gp160"/>
    <property type="match status" value="1"/>
</dbReference>
<feature type="site" description="Cleavage; by host furin" evidence="32">
    <location>
        <begin position="507"/>
        <end position="508"/>
    </location>
</feature>
<evidence type="ECO:0000256" key="29">
    <source>
        <dbReference type="ARBA" id="ARBA00023280"/>
    </source>
</evidence>
<feature type="region of interest" description="MPER; binding to GalCer" evidence="32">
    <location>
        <begin position="658"/>
        <end position="679"/>
    </location>
</feature>
<evidence type="ECO:0000256" key="19">
    <source>
        <dbReference type="ARBA" id="ARBA00022870"/>
    </source>
</evidence>
<feature type="disulfide bond" evidence="32">
    <location>
        <begin position="594"/>
        <end position="600"/>
    </location>
</feature>
<organismHost>
    <name type="scientific">Homo sapiens</name>
    <name type="common">Human</name>
    <dbReference type="NCBI Taxonomy" id="9606"/>
</organismHost>
<dbReference type="GO" id="GO:0075512">
    <property type="term" value="P:clathrin-dependent endocytosis of virus by host cell"/>
    <property type="evidence" value="ECO:0007669"/>
    <property type="project" value="UniProtKB-UniRule"/>
</dbReference>
<keyword evidence="24 32" id="KW-0175">Coiled coil</keyword>
<evidence type="ECO:0000313" key="37">
    <source>
        <dbReference type="EMBL" id="QMX89943.1"/>
    </source>
</evidence>
<keyword evidence="18 32" id="KW-0946">Virion</keyword>
<evidence type="ECO:0000256" key="6">
    <source>
        <dbReference type="ARBA" id="ARBA00004650"/>
    </source>
</evidence>
<comment type="miscellaneous">
    <text evidence="32">HIV-1 lineages are divided in three main groups, M (for Major), O (for Outlier), and N (for New, or Non-M, Non-O). The vast majority of strains found worldwide belong to the group M. Group O seems to be endemic to and largely confined to Cameroon and neighboring countries in West Central Africa, where these viruses represent a small minority of HIV-1 strains. The group N is represented by a limited number of isolates from Cameroonian persons. The group M is further subdivided in 9 clades or subtypes (A to D, F to H, J and K).</text>
</comment>
<feature type="transmembrane region" description="Helical" evidence="33">
    <location>
        <begin position="674"/>
        <end position="701"/>
    </location>
</feature>
<evidence type="ECO:0000256" key="13">
    <source>
        <dbReference type="ARBA" id="ARBA00022685"/>
    </source>
</evidence>
<name>A0A7G5WQR9_HV1</name>
<dbReference type="Pfam" id="PF00516">
    <property type="entry name" value="GP120"/>
    <property type="match status" value="1"/>
</dbReference>
<keyword evidence="23 32" id="KW-1039">Host endosome</keyword>
<evidence type="ECO:0000256" key="20">
    <source>
        <dbReference type="ARBA" id="ARBA00022879"/>
    </source>
</evidence>
<dbReference type="HAMAP" id="MF_04083">
    <property type="entry name" value="HIV_ENV"/>
    <property type="match status" value="1"/>
</dbReference>
<evidence type="ECO:0000259" key="35">
    <source>
        <dbReference type="Pfam" id="PF00516"/>
    </source>
</evidence>
<dbReference type="GO" id="GO:0055036">
    <property type="term" value="C:virion membrane"/>
    <property type="evidence" value="ECO:0007669"/>
    <property type="project" value="UniProtKB-SubCell"/>
</dbReference>
<dbReference type="GO" id="GO:0005198">
    <property type="term" value="F:structural molecule activity"/>
    <property type="evidence" value="ECO:0007669"/>
    <property type="project" value="UniProtKB-UniRule"/>
</dbReference>
<evidence type="ECO:0000256" key="18">
    <source>
        <dbReference type="ARBA" id="ARBA00022844"/>
    </source>
</evidence>
<dbReference type="InterPro" id="IPR037527">
    <property type="entry name" value="Gp160"/>
</dbReference>
<evidence type="ECO:0000256" key="32">
    <source>
        <dbReference type="HAMAP-Rule" id="MF_04083"/>
    </source>
</evidence>
<dbReference type="SUPFAM" id="SSF58069">
    <property type="entry name" value="Virus ectodomain"/>
    <property type="match status" value="1"/>
</dbReference>
<comment type="domain">
    <text evidence="32">The YXXL motif is involved in determining the exact site of viral release at the surface of infected mononuclear cells and promotes endocytosis. YXXL and di-leucine endocytosis motifs interact directly or indirectly with the clathrin adapter complexes, opperate independently, and their activities are not additive.</text>
</comment>